<dbReference type="Pfam" id="PF19271">
    <property type="entry name" value="Nis1"/>
    <property type="match status" value="1"/>
</dbReference>
<dbReference type="InterPro" id="IPR045469">
    <property type="entry name" value="Nis1"/>
</dbReference>
<dbReference type="Proteomes" id="UP000029665">
    <property type="component" value="Unassembled WGS sequence"/>
</dbReference>
<dbReference type="OrthoDB" id="2841294at2759"/>
<feature type="chain" id="PRO_5001591469" evidence="1">
    <location>
        <begin position="17"/>
        <end position="141"/>
    </location>
</feature>
<keyword evidence="1" id="KW-0732">Signal</keyword>
<evidence type="ECO:0000256" key="1">
    <source>
        <dbReference type="SAM" id="SignalP"/>
    </source>
</evidence>
<proteinExistence type="predicted"/>
<comment type="caution">
    <text evidence="2">The sequence shown here is derived from an EMBL/GenBank/DDBJ whole genome shotgun (WGS) entry which is preliminary data.</text>
</comment>
<name>A0A060ST77_PYCCI</name>
<protein>
    <submittedName>
        <fullName evidence="2">Uncharacterized protein</fullName>
    </submittedName>
</protein>
<dbReference type="OMA" id="WSCATTD"/>
<dbReference type="EMBL" id="CCBP010000283">
    <property type="protein sequence ID" value="CDO75673.1"/>
    <property type="molecule type" value="Genomic_DNA"/>
</dbReference>
<evidence type="ECO:0000313" key="3">
    <source>
        <dbReference type="Proteomes" id="UP000029665"/>
    </source>
</evidence>
<keyword evidence="3" id="KW-1185">Reference proteome</keyword>
<reference evidence="2" key="1">
    <citation type="submission" date="2014-01" db="EMBL/GenBank/DDBJ databases">
        <title>The genome of the white-rot fungus Pycnoporus cinnabarinus: a basidiomycete model with a versatile arsenal for lignocellulosic biomass breakdown.</title>
        <authorList>
            <person name="Levasseur A."/>
            <person name="Lomascolo A."/>
            <person name="Ruiz-Duenas F.J."/>
            <person name="Uzan E."/>
            <person name="Piumi F."/>
            <person name="Kues U."/>
            <person name="Ram A.F.J."/>
            <person name="Murat C."/>
            <person name="Haon M."/>
            <person name="Benoit I."/>
            <person name="Arfi Y."/>
            <person name="Chevret D."/>
            <person name="Drula E."/>
            <person name="Kwon M.J."/>
            <person name="Gouret P."/>
            <person name="Lesage-Meessen L."/>
            <person name="Lombard V."/>
            <person name="Mariette J."/>
            <person name="Noirot C."/>
            <person name="Park J."/>
            <person name="Patyshakuliyeva A."/>
            <person name="Wieneger R.A.B."/>
            <person name="Wosten H.A.B."/>
            <person name="Martin F."/>
            <person name="Coutinho P.M."/>
            <person name="de Vries R."/>
            <person name="Martinez A.T."/>
            <person name="Klopp C."/>
            <person name="Pontarotti P."/>
            <person name="Henrissat B."/>
            <person name="Record E."/>
        </authorList>
    </citation>
    <scope>NUCLEOTIDE SEQUENCE [LARGE SCALE GENOMIC DNA]</scope>
    <source>
        <strain evidence="2">BRFM137</strain>
    </source>
</reference>
<evidence type="ECO:0000313" key="2">
    <source>
        <dbReference type="EMBL" id="CDO75673.1"/>
    </source>
</evidence>
<accession>A0A060ST77</accession>
<dbReference type="AlphaFoldDB" id="A0A060ST77"/>
<sequence length="141" mass="14663">MKAVFVTLALAMSAFAQGISIVQPTSGTSQRAGDPLTVVVAKQDSLTGSTDVSIAIGLWSCATTDCDDIPQEDLGTVLYTGSYSPKLDESGEDTQDYIVRVPATTASGPARLTVAHFYILGASSIATLDYAHTTLNITASD</sequence>
<dbReference type="HOGENOM" id="CLU_137500_1_2_1"/>
<gene>
    <name evidence="2" type="ORF">BN946_scf184941.g26</name>
</gene>
<organism evidence="2 3">
    <name type="scientific">Pycnoporus cinnabarinus</name>
    <name type="common">Cinnabar-red polypore</name>
    <name type="synonym">Trametes cinnabarina</name>
    <dbReference type="NCBI Taxonomy" id="5643"/>
    <lineage>
        <taxon>Eukaryota</taxon>
        <taxon>Fungi</taxon>
        <taxon>Dikarya</taxon>
        <taxon>Basidiomycota</taxon>
        <taxon>Agaricomycotina</taxon>
        <taxon>Agaricomycetes</taxon>
        <taxon>Polyporales</taxon>
        <taxon>Polyporaceae</taxon>
        <taxon>Trametes</taxon>
    </lineage>
</organism>
<feature type="signal peptide" evidence="1">
    <location>
        <begin position="1"/>
        <end position="16"/>
    </location>
</feature>